<sequence length="176" mass="19816">MVSLQHTREVSGPRLNWRLPEPAAFSSPTPPPHSDPSSPLRPLPLLRQQLQQQPSLYHAPLAFAPMFRSLSSRTLYFFVRCVFRVPVSLRWSYGLPDKDDAALYLAAPAAADADLSFWQRTQKHRDKPTLMESCSFSSGEGTWRSFFLPPCIEGRGILMSSRTMDDLGDFLCASVM</sequence>
<feature type="compositionally biased region" description="Pro residues" evidence="1">
    <location>
        <begin position="28"/>
        <end position="42"/>
    </location>
</feature>
<dbReference type="AlphaFoldDB" id="A0A4Z2G0D6"/>
<protein>
    <submittedName>
        <fullName evidence="2">Uncharacterized protein</fullName>
    </submittedName>
</protein>
<comment type="caution">
    <text evidence="2">The sequence shown here is derived from an EMBL/GenBank/DDBJ whole genome shotgun (WGS) entry which is preliminary data.</text>
</comment>
<organism evidence="2 3">
    <name type="scientific">Liparis tanakae</name>
    <name type="common">Tanaka's snailfish</name>
    <dbReference type="NCBI Taxonomy" id="230148"/>
    <lineage>
        <taxon>Eukaryota</taxon>
        <taxon>Metazoa</taxon>
        <taxon>Chordata</taxon>
        <taxon>Craniata</taxon>
        <taxon>Vertebrata</taxon>
        <taxon>Euteleostomi</taxon>
        <taxon>Actinopterygii</taxon>
        <taxon>Neopterygii</taxon>
        <taxon>Teleostei</taxon>
        <taxon>Neoteleostei</taxon>
        <taxon>Acanthomorphata</taxon>
        <taxon>Eupercaria</taxon>
        <taxon>Perciformes</taxon>
        <taxon>Cottioidei</taxon>
        <taxon>Cottales</taxon>
        <taxon>Liparidae</taxon>
        <taxon>Liparis</taxon>
    </lineage>
</organism>
<feature type="region of interest" description="Disordered" evidence="1">
    <location>
        <begin position="18"/>
        <end position="42"/>
    </location>
</feature>
<accession>A0A4Z2G0D6</accession>
<keyword evidence="3" id="KW-1185">Reference proteome</keyword>
<evidence type="ECO:0000313" key="3">
    <source>
        <dbReference type="Proteomes" id="UP000314294"/>
    </source>
</evidence>
<evidence type="ECO:0000256" key="1">
    <source>
        <dbReference type="SAM" id="MobiDB-lite"/>
    </source>
</evidence>
<dbReference type="EMBL" id="SRLO01000777">
    <property type="protein sequence ID" value="TNN46721.1"/>
    <property type="molecule type" value="Genomic_DNA"/>
</dbReference>
<name>A0A4Z2G0D6_9TELE</name>
<gene>
    <name evidence="2" type="ORF">EYF80_043080</name>
</gene>
<proteinExistence type="predicted"/>
<evidence type="ECO:0000313" key="2">
    <source>
        <dbReference type="EMBL" id="TNN46721.1"/>
    </source>
</evidence>
<dbReference type="Proteomes" id="UP000314294">
    <property type="component" value="Unassembled WGS sequence"/>
</dbReference>
<reference evidence="2 3" key="1">
    <citation type="submission" date="2019-03" db="EMBL/GenBank/DDBJ databases">
        <title>First draft genome of Liparis tanakae, snailfish: a comprehensive survey of snailfish specific genes.</title>
        <authorList>
            <person name="Kim W."/>
            <person name="Song I."/>
            <person name="Jeong J.-H."/>
            <person name="Kim D."/>
            <person name="Kim S."/>
            <person name="Ryu S."/>
            <person name="Song J.Y."/>
            <person name="Lee S.K."/>
        </authorList>
    </citation>
    <scope>NUCLEOTIDE SEQUENCE [LARGE SCALE GENOMIC DNA]</scope>
    <source>
        <tissue evidence="2">Muscle</tissue>
    </source>
</reference>